<protein>
    <submittedName>
        <fullName evidence="1">Uncharacterized protein</fullName>
    </submittedName>
</protein>
<gene>
    <name evidence="1" type="ORF">NQ176_g5688</name>
</gene>
<dbReference type="EMBL" id="JANJQO010000744">
    <property type="protein sequence ID" value="KAJ2975130.1"/>
    <property type="molecule type" value="Genomic_DNA"/>
</dbReference>
<evidence type="ECO:0000313" key="1">
    <source>
        <dbReference type="EMBL" id="KAJ2975130.1"/>
    </source>
</evidence>
<evidence type="ECO:0000313" key="2">
    <source>
        <dbReference type="Proteomes" id="UP001143910"/>
    </source>
</evidence>
<name>A0ACC1N7X2_9HYPO</name>
<accession>A0ACC1N7X2</accession>
<organism evidence="1 2">
    <name type="scientific">Zarea fungicola</name>
    <dbReference type="NCBI Taxonomy" id="93591"/>
    <lineage>
        <taxon>Eukaryota</taxon>
        <taxon>Fungi</taxon>
        <taxon>Dikarya</taxon>
        <taxon>Ascomycota</taxon>
        <taxon>Pezizomycotina</taxon>
        <taxon>Sordariomycetes</taxon>
        <taxon>Hypocreomycetidae</taxon>
        <taxon>Hypocreales</taxon>
        <taxon>Cordycipitaceae</taxon>
        <taxon>Zarea</taxon>
    </lineage>
</organism>
<dbReference type="Proteomes" id="UP001143910">
    <property type="component" value="Unassembled WGS sequence"/>
</dbReference>
<proteinExistence type="predicted"/>
<sequence>MAEANLAESPDSNTKGITRPAGRREAATSKPYKCSTCGKQYQRNTHLRRHEATHSAQPKLRCTRCQKDFSRRYPCTRCVARNLKCRPYEEVNQQHGHTEDATENPDETAEIAQLLFSVALRDMPYLSRVMDTTKHNMLDYFRESDNDGATNEGISDLRHETRQRQPSDEASDEADLAWDYLGNYLPSNYEWMFNADIPVDSEFNRNVSATNAAEMGQVPALTDGGFAILRSERSYMFEDLHQLHCRLLSVDPSYQINFDMIKAQSDLSAENLQFFMAGFLRFGHPHMPIVHYPTCGDLDTSWVLVLALVMGGAVRADTTETTLAVLQYFRLVEEYTFDEMEKAVMSSNRKQPPTKTDLQTLQAGTIIISHMISTGDTTARCRARALRLPKLVNAVRHFGLAATQYKPGADWSDFIYHEMCVRVATTTAVISWQHALMFRCGPDITIAEMKCSFPSPRELWNAADSDAYMAQLISLEREATAPHAPMSIAPRCIRNFVDSLMQDDYNAASLQTPSITVESLFVVITAISGMCVSASLMGTARAVEFTVTRAITRWKDLWDHISGLIDPAVLCKLGMLRHSPESAQLARTLIETAASGSEHPYLESSDHITLDECQSLITLAAVRKRQAAKVRHQRRQLVLPPSPKAMSPFQTKSSRREKSFFHLFRTVTLQTISGLLDKSFWNVSVVQATGSSEAVWRAALATTAIHERSKIVAGTEIAQYFIDSYYQFATYQYGLSIRCLLESVSKRKMLSRADMEAVLVANALYVAICNILGNSQDAALHIGNGVHLFHQWKFWESLQQNCTTDEENPLIAVFVRFTGIRLQRAALYLCLCTVAGEEQQADIPQILS</sequence>
<comment type="caution">
    <text evidence="1">The sequence shown here is derived from an EMBL/GenBank/DDBJ whole genome shotgun (WGS) entry which is preliminary data.</text>
</comment>
<reference evidence="1" key="1">
    <citation type="submission" date="2022-08" db="EMBL/GenBank/DDBJ databases">
        <title>Genome Sequence of Lecanicillium fungicola.</title>
        <authorList>
            <person name="Buettner E."/>
        </authorList>
    </citation>
    <scope>NUCLEOTIDE SEQUENCE</scope>
    <source>
        <strain evidence="1">Babe33</strain>
    </source>
</reference>
<keyword evidence="2" id="KW-1185">Reference proteome</keyword>